<keyword evidence="1" id="KW-0732">Signal</keyword>
<evidence type="ECO:0000256" key="1">
    <source>
        <dbReference type="SAM" id="SignalP"/>
    </source>
</evidence>
<keyword evidence="3" id="KW-1185">Reference proteome</keyword>
<evidence type="ECO:0000313" key="2">
    <source>
        <dbReference type="EMBL" id="MQT18354.1"/>
    </source>
</evidence>
<accession>A0A7C9GZ51</accession>
<name>A0A7C9GZ51_9SPHN</name>
<dbReference type="OrthoDB" id="7568104at2"/>
<feature type="chain" id="PRO_5028896529" evidence="1">
    <location>
        <begin position="21"/>
        <end position="120"/>
    </location>
</feature>
<dbReference type="EMBL" id="WIOL01000006">
    <property type="protein sequence ID" value="MQT18354.1"/>
    <property type="molecule type" value="Genomic_DNA"/>
</dbReference>
<organism evidence="2 3">
    <name type="scientific">Sandarakinorhabdus fusca</name>
    <dbReference type="NCBI Taxonomy" id="1439888"/>
    <lineage>
        <taxon>Bacteria</taxon>
        <taxon>Pseudomonadati</taxon>
        <taxon>Pseudomonadota</taxon>
        <taxon>Alphaproteobacteria</taxon>
        <taxon>Sphingomonadales</taxon>
        <taxon>Sphingosinicellaceae</taxon>
        <taxon>Sandarakinorhabdus</taxon>
    </lineage>
</organism>
<gene>
    <name evidence="2" type="ORF">F3168_13955</name>
</gene>
<reference evidence="2 3" key="1">
    <citation type="submission" date="2019-09" db="EMBL/GenBank/DDBJ databases">
        <title>Polymorphobacter sp. isolated from a lake in China.</title>
        <authorList>
            <person name="Liu Z."/>
        </authorList>
    </citation>
    <scope>NUCLEOTIDE SEQUENCE [LARGE SCALE GENOMIC DNA]</scope>
    <source>
        <strain evidence="2 3">D40P</strain>
    </source>
</reference>
<evidence type="ECO:0000313" key="3">
    <source>
        <dbReference type="Proteomes" id="UP000481327"/>
    </source>
</evidence>
<comment type="caution">
    <text evidence="2">The sequence shown here is derived from an EMBL/GenBank/DDBJ whole genome shotgun (WGS) entry which is preliminary data.</text>
</comment>
<dbReference type="AlphaFoldDB" id="A0A7C9GZ51"/>
<dbReference type="InterPro" id="IPR030972">
    <property type="entry name" value="UrcA_uranyl"/>
</dbReference>
<dbReference type="RefSeq" id="WP_152578827.1">
    <property type="nucleotide sequence ID" value="NZ_JAATJI010000001.1"/>
</dbReference>
<proteinExistence type="predicted"/>
<protein>
    <submittedName>
        <fullName evidence="2">UrcA family protein</fullName>
    </submittedName>
</protein>
<dbReference type="Proteomes" id="UP000481327">
    <property type="component" value="Unassembled WGS sequence"/>
</dbReference>
<dbReference type="NCBIfam" id="TIGR04433">
    <property type="entry name" value="UrcA_uranyl"/>
    <property type="match status" value="1"/>
</dbReference>
<sequence length="120" mass="12002">MIANLLRSTFAFAIAASATALVVAGSAAPAAAATARTATVATRGIDFASVHGTARINDEVRRAARRVCATSDRSLAATLARHDCIDAALASAQPQIASLAAAAIEARTSLAEAAPTSVAR</sequence>
<feature type="signal peptide" evidence="1">
    <location>
        <begin position="1"/>
        <end position="20"/>
    </location>
</feature>